<accession>A0A136Q7W7</accession>
<comment type="caution">
    <text evidence="5">The sequence shown here is derived from an EMBL/GenBank/DDBJ whole genome shotgun (WGS) entry which is preliminary data.</text>
</comment>
<organism evidence="5 6">
    <name type="scientific">Christensenella minuta</name>
    <dbReference type="NCBI Taxonomy" id="626937"/>
    <lineage>
        <taxon>Bacteria</taxon>
        <taxon>Bacillati</taxon>
        <taxon>Bacillota</taxon>
        <taxon>Clostridia</taxon>
        <taxon>Christensenellales</taxon>
        <taxon>Christensenellaceae</taxon>
        <taxon>Christensenella</taxon>
    </lineage>
</organism>
<evidence type="ECO:0000259" key="4">
    <source>
        <dbReference type="PROSITE" id="PS01124"/>
    </source>
</evidence>
<dbReference type="STRING" id="626937.HMPREF3293_00487"/>
<dbReference type="Pfam" id="PF12833">
    <property type="entry name" value="HTH_18"/>
    <property type="match status" value="1"/>
</dbReference>
<dbReference type="PROSITE" id="PS01124">
    <property type="entry name" value="HTH_ARAC_FAMILY_2"/>
    <property type="match status" value="1"/>
</dbReference>
<dbReference type="PROSITE" id="PS00041">
    <property type="entry name" value="HTH_ARAC_FAMILY_1"/>
    <property type="match status" value="1"/>
</dbReference>
<evidence type="ECO:0000313" key="6">
    <source>
        <dbReference type="Proteomes" id="UP000070366"/>
    </source>
</evidence>
<dbReference type="InterPro" id="IPR018062">
    <property type="entry name" value="HTH_AraC-typ_CS"/>
</dbReference>
<keyword evidence="1" id="KW-0805">Transcription regulation</keyword>
<keyword evidence="2" id="KW-0238">DNA-binding</keyword>
<evidence type="ECO:0000313" key="5">
    <source>
        <dbReference type="EMBL" id="KXK66656.1"/>
    </source>
</evidence>
<dbReference type="InterPro" id="IPR003313">
    <property type="entry name" value="AraC-bd"/>
</dbReference>
<feature type="domain" description="HTH araC/xylS-type" evidence="4">
    <location>
        <begin position="188"/>
        <end position="286"/>
    </location>
</feature>
<dbReference type="PANTHER" id="PTHR43280">
    <property type="entry name" value="ARAC-FAMILY TRANSCRIPTIONAL REGULATOR"/>
    <property type="match status" value="1"/>
</dbReference>
<dbReference type="SMART" id="SM00342">
    <property type="entry name" value="HTH_ARAC"/>
    <property type="match status" value="1"/>
</dbReference>
<dbReference type="Pfam" id="PF02311">
    <property type="entry name" value="AraC_binding"/>
    <property type="match status" value="1"/>
</dbReference>
<evidence type="ECO:0000256" key="3">
    <source>
        <dbReference type="ARBA" id="ARBA00023163"/>
    </source>
</evidence>
<dbReference type="Gene3D" id="2.60.120.280">
    <property type="entry name" value="Regulatory protein AraC"/>
    <property type="match status" value="1"/>
</dbReference>
<evidence type="ECO:0000256" key="1">
    <source>
        <dbReference type="ARBA" id="ARBA00023015"/>
    </source>
</evidence>
<dbReference type="SUPFAM" id="SSF51215">
    <property type="entry name" value="Regulatory protein AraC"/>
    <property type="match status" value="1"/>
</dbReference>
<dbReference type="AlphaFoldDB" id="A0A136Q7W7"/>
<dbReference type="InterPro" id="IPR037923">
    <property type="entry name" value="HTH-like"/>
</dbReference>
<proteinExistence type="predicted"/>
<gene>
    <name evidence="5" type="ORF">HMPREF3293_00487</name>
</gene>
<keyword evidence="6" id="KW-1185">Reference proteome</keyword>
<dbReference type="GO" id="GO:0003700">
    <property type="term" value="F:DNA-binding transcription factor activity"/>
    <property type="evidence" value="ECO:0007669"/>
    <property type="project" value="InterPro"/>
</dbReference>
<dbReference type="EMBL" id="LSZW01000035">
    <property type="protein sequence ID" value="KXK66656.1"/>
    <property type="molecule type" value="Genomic_DNA"/>
</dbReference>
<dbReference type="InterPro" id="IPR018060">
    <property type="entry name" value="HTH_AraC"/>
</dbReference>
<dbReference type="PRINTS" id="PR00032">
    <property type="entry name" value="HTHARAC"/>
</dbReference>
<protein>
    <submittedName>
        <fullName evidence="5">Transcriptional regulator, AraC family</fullName>
    </submittedName>
</protein>
<keyword evidence="3" id="KW-0804">Transcription</keyword>
<dbReference type="Proteomes" id="UP000070366">
    <property type="component" value="Unassembled WGS sequence"/>
</dbReference>
<dbReference type="Gene3D" id="1.10.10.60">
    <property type="entry name" value="Homeodomain-like"/>
    <property type="match status" value="2"/>
</dbReference>
<reference evidence="5 6" key="1">
    <citation type="submission" date="2016-02" db="EMBL/GenBank/DDBJ databases">
        <authorList>
            <person name="Wen L."/>
            <person name="He K."/>
            <person name="Yang H."/>
        </authorList>
    </citation>
    <scope>NUCLEOTIDE SEQUENCE [LARGE SCALE GENOMIC DNA]</scope>
    <source>
        <strain evidence="5 6">DSM 22607</strain>
    </source>
</reference>
<evidence type="ECO:0000256" key="2">
    <source>
        <dbReference type="ARBA" id="ARBA00023125"/>
    </source>
</evidence>
<dbReference type="SUPFAM" id="SSF46689">
    <property type="entry name" value="Homeodomain-like"/>
    <property type="match status" value="2"/>
</dbReference>
<name>A0A136Q7W7_9FIRM</name>
<dbReference type="GO" id="GO:0043565">
    <property type="term" value="F:sequence-specific DNA binding"/>
    <property type="evidence" value="ECO:0007669"/>
    <property type="project" value="InterPro"/>
</dbReference>
<dbReference type="RefSeq" id="WP_162938969.1">
    <property type="nucleotide sequence ID" value="NZ_CABMOF010000011.1"/>
</dbReference>
<sequence>MPTLTKTYTKDWSEDSIWIINTPSELAREAFFYVQEIGMFQCFSNYYTEHEDIASFLVMLTLAGESDYRYQNKTYRLKPGDLFFADCMEYHALRPHGSARWDMMWIQFNGVAAQSYYQQFLRQKTPVIRVGTMGPVYNYLTELIEVNQKKSMYSELVSSKLITGLLTEILILSGAAYSTKTNIPEYIQEAIKDIDAHFKDNLSLDYFARTLMVSKYHLLKEFKKYTGFTPNDYLRMTRINHAKKLLRFTDMNIYEVAENAGFQNTGYFINTFKKIVGMTPLQFRRQDSF</sequence>
<dbReference type="PANTHER" id="PTHR43280:SF2">
    <property type="entry name" value="HTH-TYPE TRANSCRIPTIONAL REGULATOR EXSA"/>
    <property type="match status" value="1"/>
</dbReference>
<dbReference type="InterPro" id="IPR009057">
    <property type="entry name" value="Homeodomain-like_sf"/>
</dbReference>
<dbReference type="InterPro" id="IPR020449">
    <property type="entry name" value="Tscrpt_reg_AraC-type_HTH"/>
</dbReference>